<evidence type="ECO:0000256" key="2">
    <source>
        <dbReference type="ARBA" id="ARBA00023015"/>
    </source>
</evidence>
<dbReference type="CDD" id="cd17535">
    <property type="entry name" value="REC_NarL-like"/>
    <property type="match status" value="1"/>
</dbReference>
<comment type="caution">
    <text evidence="7">The sequence shown here is derived from an EMBL/GenBank/DDBJ whole genome shotgun (WGS) entry which is preliminary data.</text>
</comment>
<dbReference type="InterPro" id="IPR011006">
    <property type="entry name" value="CheY-like_superfamily"/>
</dbReference>
<keyword evidence="2" id="KW-0805">Transcription regulation</keyword>
<dbReference type="Gene3D" id="3.40.50.2300">
    <property type="match status" value="1"/>
</dbReference>
<sequence>MVNLAIVEDHRMFRDFLKELTSREKGYRIIGEAGDAAAARELIDSKPIDLLILDLNLPDGDGFEIAEHALQVRPEAKILALSSHCDEYTISRILSSGVHGFVDKNDQSADVLREAIAAVAGGRLFFTEAVSRVKRAIREDPRAFTKIFTEREIEILCLIGSGLSDLEVARRTTLSASTIQWHRKRILSRLRLHSTRDLIRYALGKGITRMNLVRPPGSTVP</sequence>
<dbReference type="InterPro" id="IPR001789">
    <property type="entry name" value="Sig_transdc_resp-reg_receiver"/>
</dbReference>
<keyword evidence="3" id="KW-0238">DNA-binding</keyword>
<evidence type="ECO:0000256" key="4">
    <source>
        <dbReference type="ARBA" id="ARBA00023163"/>
    </source>
</evidence>
<dbReference type="Pfam" id="PF00072">
    <property type="entry name" value="Response_reg"/>
    <property type="match status" value="1"/>
</dbReference>
<dbReference type="PROSITE" id="PS50110">
    <property type="entry name" value="RESPONSE_REGULATORY"/>
    <property type="match status" value="1"/>
</dbReference>
<dbReference type="SUPFAM" id="SSF52172">
    <property type="entry name" value="CheY-like"/>
    <property type="match status" value="1"/>
</dbReference>
<accession>A0A1J5TRB9</accession>
<dbReference type="PANTHER" id="PTHR43214:SF41">
    <property type="entry name" value="NITRATE_NITRITE RESPONSE REGULATOR PROTEIN NARP"/>
    <property type="match status" value="1"/>
</dbReference>
<dbReference type="PANTHER" id="PTHR43214">
    <property type="entry name" value="TWO-COMPONENT RESPONSE REGULATOR"/>
    <property type="match status" value="1"/>
</dbReference>
<proteinExistence type="predicted"/>
<dbReference type="PROSITE" id="PS50043">
    <property type="entry name" value="HTH_LUXR_2"/>
    <property type="match status" value="1"/>
</dbReference>
<evidence type="ECO:0000259" key="5">
    <source>
        <dbReference type="PROSITE" id="PS50043"/>
    </source>
</evidence>
<name>A0A1J5TRB9_9ZZZZ</name>
<dbReference type="SMART" id="SM00448">
    <property type="entry name" value="REC"/>
    <property type="match status" value="1"/>
</dbReference>
<dbReference type="AlphaFoldDB" id="A0A1J5TRB9"/>
<gene>
    <name evidence="7" type="primary">degU_2</name>
    <name evidence="7" type="ORF">GALL_11950</name>
</gene>
<dbReference type="SMART" id="SM00421">
    <property type="entry name" value="HTH_LUXR"/>
    <property type="match status" value="1"/>
</dbReference>
<dbReference type="PRINTS" id="PR00038">
    <property type="entry name" value="HTHLUXR"/>
</dbReference>
<dbReference type="SUPFAM" id="SSF46894">
    <property type="entry name" value="C-terminal effector domain of the bipartite response regulators"/>
    <property type="match status" value="1"/>
</dbReference>
<dbReference type="InterPro" id="IPR000792">
    <property type="entry name" value="Tscrpt_reg_LuxR_C"/>
</dbReference>
<dbReference type="GO" id="GO:0003677">
    <property type="term" value="F:DNA binding"/>
    <property type="evidence" value="ECO:0007669"/>
    <property type="project" value="UniProtKB-KW"/>
</dbReference>
<dbReference type="EMBL" id="MLJW01000002">
    <property type="protein sequence ID" value="OIR18853.1"/>
    <property type="molecule type" value="Genomic_DNA"/>
</dbReference>
<feature type="domain" description="Response regulatory" evidence="6">
    <location>
        <begin position="3"/>
        <end position="119"/>
    </location>
</feature>
<dbReference type="InterPro" id="IPR058245">
    <property type="entry name" value="NreC/VraR/RcsB-like_REC"/>
</dbReference>
<protein>
    <submittedName>
        <fullName evidence="7">Transcriptional regulatory protein DegU</fullName>
    </submittedName>
</protein>
<dbReference type="GO" id="GO:0000160">
    <property type="term" value="P:phosphorelay signal transduction system"/>
    <property type="evidence" value="ECO:0007669"/>
    <property type="project" value="InterPro"/>
</dbReference>
<dbReference type="CDD" id="cd06170">
    <property type="entry name" value="LuxR_C_like"/>
    <property type="match status" value="1"/>
</dbReference>
<keyword evidence="4" id="KW-0804">Transcription</keyword>
<evidence type="ECO:0000256" key="3">
    <source>
        <dbReference type="ARBA" id="ARBA00023125"/>
    </source>
</evidence>
<dbReference type="InterPro" id="IPR039420">
    <property type="entry name" value="WalR-like"/>
</dbReference>
<evidence type="ECO:0000259" key="6">
    <source>
        <dbReference type="PROSITE" id="PS50110"/>
    </source>
</evidence>
<organism evidence="7">
    <name type="scientific">mine drainage metagenome</name>
    <dbReference type="NCBI Taxonomy" id="410659"/>
    <lineage>
        <taxon>unclassified sequences</taxon>
        <taxon>metagenomes</taxon>
        <taxon>ecological metagenomes</taxon>
    </lineage>
</organism>
<keyword evidence="1" id="KW-0597">Phosphoprotein</keyword>
<evidence type="ECO:0000256" key="1">
    <source>
        <dbReference type="ARBA" id="ARBA00022553"/>
    </source>
</evidence>
<feature type="domain" description="HTH luxR-type" evidence="5">
    <location>
        <begin position="141"/>
        <end position="206"/>
    </location>
</feature>
<evidence type="ECO:0000313" key="7">
    <source>
        <dbReference type="EMBL" id="OIR18853.1"/>
    </source>
</evidence>
<dbReference type="Pfam" id="PF00196">
    <property type="entry name" value="GerE"/>
    <property type="match status" value="1"/>
</dbReference>
<dbReference type="GO" id="GO:0006355">
    <property type="term" value="P:regulation of DNA-templated transcription"/>
    <property type="evidence" value="ECO:0007669"/>
    <property type="project" value="InterPro"/>
</dbReference>
<reference evidence="7" key="1">
    <citation type="submission" date="2016-10" db="EMBL/GenBank/DDBJ databases">
        <title>Sequence of Gallionella enrichment culture.</title>
        <authorList>
            <person name="Poehlein A."/>
            <person name="Muehling M."/>
            <person name="Daniel R."/>
        </authorList>
    </citation>
    <scope>NUCLEOTIDE SEQUENCE</scope>
</reference>
<dbReference type="InterPro" id="IPR016032">
    <property type="entry name" value="Sig_transdc_resp-reg_C-effctor"/>
</dbReference>